<dbReference type="PANTHER" id="PTHR12243">
    <property type="entry name" value="MADF DOMAIN TRANSCRIPTION FACTOR"/>
    <property type="match status" value="1"/>
</dbReference>
<gene>
    <name evidence="4" type="primary">LOC101863507</name>
</gene>
<accession>A0ABM0ZYU5</accession>
<evidence type="ECO:0000259" key="2">
    <source>
        <dbReference type="PROSITE" id="PS51029"/>
    </source>
</evidence>
<dbReference type="Pfam" id="PF10545">
    <property type="entry name" value="MADF_DNA_bdg"/>
    <property type="match status" value="1"/>
</dbReference>
<reference evidence="4" key="1">
    <citation type="submission" date="2025-08" db="UniProtKB">
        <authorList>
            <consortium name="RefSeq"/>
        </authorList>
    </citation>
    <scope>IDENTIFICATION</scope>
</reference>
<dbReference type="PROSITE" id="PS51029">
    <property type="entry name" value="MADF"/>
    <property type="match status" value="1"/>
</dbReference>
<dbReference type="GeneID" id="101863507"/>
<dbReference type="InterPro" id="IPR039353">
    <property type="entry name" value="TF_Adf1"/>
</dbReference>
<dbReference type="Proteomes" id="UP000694888">
    <property type="component" value="Unplaced"/>
</dbReference>
<sequence length="226" mass="25898">MAECSEETSTRWRVSYEEEVMINMWQERRVLWDITDPDYKNIRAKQLAREEIAQAIGKTNRQVKDKLKNLNDSYVKARKRLREVGAAKPGSRDVYLLERLQFLLPSKVAPGSKSASENFVVEKVEEADNSCLSDDHPVASSSRPSASSSRKRRMEDNVTSNGDVNHSVTDDTEYNNKSEEDYFSQYIGAALKGLEPTAKQWCMMEMHSALYKARTGIWEQSLSEHH</sequence>
<evidence type="ECO:0000256" key="1">
    <source>
        <dbReference type="SAM" id="MobiDB-lite"/>
    </source>
</evidence>
<dbReference type="PANTHER" id="PTHR12243:SF67">
    <property type="entry name" value="COREPRESSOR OF PANGOLIN, ISOFORM A-RELATED"/>
    <property type="match status" value="1"/>
</dbReference>
<protein>
    <submittedName>
        <fullName evidence="4">Uncharacterized protein LOC101863507 isoform X1</fullName>
    </submittedName>
</protein>
<dbReference type="RefSeq" id="XP_012937355.1">
    <property type="nucleotide sequence ID" value="XM_013081901.2"/>
</dbReference>
<organism evidence="3 4">
    <name type="scientific">Aplysia californica</name>
    <name type="common">California sea hare</name>
    <dbReference type="NCBI Taxonomy" id="6500"/>
    <lineage>
        <taxon>Eukaryota</taxon>
        <taxon>Metazoa</taxon>
        <taxon>Spiralia</taxon>
        <taxon>Lophotrochozoa</taxon>
        <taxon>Mollusca</taxon>
        <taxon>Gastropoda</taxon>
        <taxon>Heterobranchia</taxon>
        <taxon>Euthyneura</taxon>
        <taxon>Tectipleura</taxon>
        <taxon>Aplysiida</taxon>
        <taxon>Aplysioidea</taxon>
        <taxon>Aplysiidae</taxon>
        <taxon>Aplysia</taxon>
    </lineage>
</organism>
<feature type="domain" description="MADF" evidence="2">
    <location>
        <begin position="20"/>
        <end position="108"/>
    </location>
</feature>
<name>A0ABM0ZYU5_APLCA</name>
<evidence type="ECO:0000313" key="4">
    <source>
        <dbReference type="RefSeq" id="XP_012937355.1"/>
    </source>
</evidence>
<feature type="compositionally biased region" description="Polar residues" evidence="1">
    <location>
        <begin position="157"/>
        <end position="167"/>
    </location>
</feature>
<feature type="region of interest" description="Disordered" evidence="1">
    <location>
        <begin position="130"/>
        <end position="175"/>
    </location>
</feature>
<evidence type="ECO:0000313" key="3">
    <source>
        <dbReference type="Proteomes" id="UP000694888"/>
    </source>
</evidence>
<dbReference type="InterPro" id="IPR006578">
    <property type="entry name" value="MADF-dom"/>
</dbReference>
<dbReference type="SMART" id="SM00595">
    <property type="entry name" value="MADF"/>
    <property type="match status" value="1"/>
</dbReference>
<keyword evidence="3" id="KW-1185">Reference proteome</keyword>
<proteinExistence type="predicted"/>